<dbReference type="HOGENOM" id="CLU_001570_14_0_1"/>
<dbReference type="PROSITE" id="PS00086">
    <property type="entry name" value="CYTOCHROME_P450"/>
    <property type="match status" value="1"/>
</dbReference>
<keyword evidence="3 5" id="KW-0479">Metal-binding</keyword>
<dbReference type="PRINTS" id="PR00385">
    <property type="entry name" value="P450"/>
</dbReference>
<evidence type="ECO:0000256" key="1">
    <source>
        <dbReference type="ARBA" id="ARBA00001971"/>
    </source>
</evidence>
<dbReference type="InterPro" id="IPR001128">
    <property type="entry name" value="Cyt_P450"/>
</dbReference>
<dbReference type="PANTHER" id="PTHR24305:SF190">
    <property type="entry name" value="P450, PUTATIVE (EUROFUNG)-RELATED"/>
    <property type="match status" value="1"/>
</dbReference>
<reference evidence="7" key="2">
    <citation type="submission" date="2012-06" db="EMBL/GenBank/DDBJ databases">
        <title>Annotation of the Genome Sequence of Fusarium oxysporum Fo47.</title>
        <authorList>
            <consortium name="The Broad Institute Genomics Platform"/>
            <person name="Ma L.-J."/>
            <person name="Corby-Kistler H."/>
            <person name="Broz K."/>
            <person name="Gale L.R."/>
            <person name="Jonkers W."/>
            <person name="O'Donnell K."/>
            <person name="Ploetz R."/>
            <person name="Steinberg C."/>
            <person name="Schwartz D.C."/>
            <person name="VanEtten H."/>
            <person name="Zhou S."/>
            <person name="Young S.K."/>
            <person name="Zeng Q."/>
            <person name="Gargeya S."/>
            <person name="Fitzgerald M."/>
            <person name="Abouelleil A."/>
            <person name="Alvarado L."/>
            <person name="Chapman S.B."/>
            <person name="Gainer-Dewar J."/>
            <person name="Goldberg J."/>
            <person name="Griggs A."/>
            <person name="Gujja S."/>
            <person name="Hansen M."/>
            <person name="Howarth C."/>
            <person name="Imamovic A."/>
            <person name="Ireland A."/>
            <person name="Larimer J."/>
            <person name="McCowan C."/>
            <person name="Murphy C."/>
            <person name="Pearson M."/>
            <person name="Poon T.W."/>
            <person name="Priest M."/>
            <person name="Roberts A."/>
            <person name="Saif S."/>
            <person name="Shea T."/>
            <person name="Sykes S."/>
            <person name="Wortman J."/>
            <person name="Nusbaum C."/>
            <person name="Birren B."/>
        </authorList>
    </citation>
    <scope>NUCLEOTIDE SEQUENCE</scope>
    <source>
        <strain evidence="7">Fo47</strain>
    </source>
</reference>
<dbReference type="Proteomes" id="UP000030766">
    <property type="component" value="Unassembled WGS sequence"/>
</dbReference>
<dbReference type="InterPro" id="IPR002401">
    <property type="entry name" value="Cyt_P450_E_grp-I"/>
</dbReference>
<dbReference type="CDD" id="cd11060">
    <property type="entry name" value="CYP57A1-like"/>
    <property type="match status" value="1"/>
</dbReference>
<dbReference type="Pfam" id="PF00067">
    <property type="entry name" value="p450"/>
    <property type="match status" value="1"/>
</dbReference>
<dbReference type="AlphaFoldDB" id="W9JCT1"/>
<keyword evidence="6" id="KW-0560">Oxidoreductase</keyword>
<feature type="binding site" description="axial binding residue" evidence="5">
    <location>
        <position position="446"/>
    </location>
    <ligand>
        <name>heme</name>
        <dbReference type="ChEBI" id="CHEBI:30413"/>
    </ligand>
    <ligandPart>
        <name>Fe</name>
        <dbReference type="ChEBI" id="CHEBI:18248"/>
    </ligandPart>
</feature>
<dbReference type="VEuPathDB" id="FungiDB:FOZG_18042"/>
<sequence>MLSSMLLLAATAVAILVFRALMQAYTSTKRNIPGPFLAKFSRLWYLSRIWTRQCHLEMINLHKQYGPLVQVAPNEYSVSDPEAIKPIYGHGTRFTKSLWYSAFGVPGHANLFADHIPQRHAQRRRQLASMYSMSNLIHYEPAAMECAALLKERFHEIAQKRTAIDLHHWVQCFAFDVITSITCGKRIGFLNNGVDEIGAFATLHGAQAYSSLAGVYYELHPLMFSIQQFFSNFGLGGNGLQAMIDFSEVQVKKRQVLLKDIDRKLAPSDDFLAKILARHEESPESFSMAEVLDSCAMNLIAGSDTTAISLTAIVWFLMKNPQALCQLREEIDAKMGEQEDPRPLPFKETQAMPYLQAVIKEAIRLHSPAGISMARIVPEGGATIAGHYLPEGTAVGVNPCVTHIDPNVYGPDAQVFRPERWIDSDPEQLKRMERSWMPFGHGSRTCIGKNISILEISVLVPQLVCHFDFKLVHPEQELVCDNVFLVKQKNIFCYVNDRVEL</sequence>
<dbReference type="GO" id="GO:0020037">
    <property type="term" value="F:heme binding"/>
    <property type="evidence" value="ECO:0007669"/>
    <property type="project" value="InterPro"/>
</dbReference>
<dbReference type="InterPro" id="IPR036396">
    <property type="entry name" value="Cyt_P450_sf"/>
</dbReference>
<protein>
    <submittedName>
        <fullName evidence="7">Uncharacterized protein</fullName>
    </submittedName>
</protein>
<evidence type="ECO:0000256" key="3">
    <source>
        <dbReference type="ARBA" id="ARBA00022723"/>
    </source>
</evidence>
<evidence type="ECO:0000256" key="4">
    <source>
        <dbReference type="ARBA" id="ARBA00023004"/>
    </source>
</evidence>
<gene>
    <name evidence="7" type="ORF">FOZG_18042</name>
</gene>
<organism evidence="7">
    <name type="scientific">Fusarium oxysporum Fo47</name>
    <dbReference type="NCBI Taxonomy" id="660027"/>
    <lineage>
        <taxon>Eukaryota</taxon>
        <taxon>Fungi</taxon>
        <taxon>Dikarya</taxon>
        <taxon>Ascomycota</taxon>
        <taxon>Pezizomycotina</taxon>
        <taxon>Sordariomycetes</taxon>
        <taxon>Hypocreomycetidae</taxon>
        <taxon>Hypocreales</taxon>
        <taxon>Nectriaceae</taxon>
        <taxon>Fusarium</taxon>
        <taxon>Fusarium oxysporum species complex</taxon>
    </lineage>
</organism>
<evidence type="ECO:0000256" key="2">
    <source>
        <dbReference type="ARBA" id="ARBA00022617"/>
    </source>
</evidence>
<dbReference type="SUPFAM" id="SSF48264">
    <property type="entry name" value="Cytochrome P450"/>
    <property type="match status" value="1"/>
</dbReference>
<evidence type="ECO:0000313" key="7">
    <source>
        <dbReference type="EMBL" id="EWZ28244.1"/>
    </source>
</evidence>
<dbReference type="Gene3D" id="1.10.630.10">
    <property type="entry name" value="Cytochrome P450"/>
    <property type="match status" value="1"/>
</dbReference>
<comment type="similarity">
    <text evidence="6">Belongs to the cytochrome P450 family.</text>
</comment>
<keyword evidence="4 5" id="KW-0408">Iron</keyword>
<comment type="cofactor">
    <cofactor evidence="1 5">
        <name>heme</name>
        <dbReference type="ChEBI" id="CHEBI:30413"/>
    </cofactor>
</comment>
<dbReference type="GO" id="GO:0005506">
    <property type="term" value="F:iron ion binding"/>
    <property type="evidence" value="ECO:0007669"/>
    <property type="project" value="InterPro"/>
</dbReference>
<dbReference type="PRINTS" id="PR00463">
    <property type="entry name" value="EP450I"/>
</dbReference>
<dbReference type="FunFam" id="1.10.630.10:FF:000050">
    <property type="entry name" value="Cytochrome P450 monooxygenase"/>
    <property type="match status" value="1"/>
</dbReference>
<keyword evidence="6" id="KW-0503">Monooxygenase</keyword>
<dbReference type="PANTHER" id="PTHR24305">
    <property type="entry name" value="CYTOCHROME P450"/>
    <property type="match status" value="1"/>
</dbReference>
<dbReference type="InterPro" id="IPR050121">
    <property type="entry name" value="Cytochrome_P450_monoxygenase"/>
</dbReference>
<name>W9JCT1_FUSOX</name>
<accession>W9JCT1</accession>
<evidence type="ECO:0000256" key="6">
    <source>
        <dbReference type="RuleBase" id="RU000461"/>
    </source>
</evidence>
<proteinExistence type="inferred from homology"/>
<dbReference type="GO" id="GO:0016705">
    <property type="term" value="F:oxidoreductase activity, acting on paired donors, with incorporation or reduction of molecular oxygen"/>
    <property type="evidence" value="ECO:0007669"/>
    <property type="project" value="InterPro"/>
</dbReference>
<reference evidence="7" key="1">
    <citation type="submission" date="2011-06" db="EMBL/GenBank/DDBJ databases">
        <title>The Genome Sequence of Fusarium oxysporum Fo47.</title>
        <authorList>
            <consortium name="The Broad Institute Genome Sequencing Platform"/>
            <person name="Ma L.-J."/>
            <person name="Gale L.R."/>
            <person name="Schwartz D.C."/>
            <person name="Zhou S."/>
            <person name="Corby-Kistler H."/>
            <person name="Young S.K."/>
            <person name="Zeng Q."/>
            <person name="Gargeya S."/>
            <person name="Fitzgerald M."/>
            <person name="Haas B."/>
            <person name="Abouelleil A."/>
            <person name="Alvarado L."/>
            <person name="Arachchi H.M."/>
            <person name="Berlin A."/>
            <person name="Brown A."/>
            <person name="Chapman S.B."/>
            <person name="Chen Z."/>
            <person name="Dunbar C."/>
            <person name="Freedman E."/>
            <person name="Gearin G."/>
            <person name="Gellesch M."/>
            <person name="Goldberg J."/>
            <person name="Griggs A."/>
            <person name="Gujja S."/>
            <person name="Heiman D."/>
            <person name="Howarth C."/>
            <person name="Larson L."/>
            <person name="Lui A."/>
            <person name="MacDonald P.J.P."/>
            <person name="Mehta T."/>
            <person name="Montmayeur A."/>
            <person name="Murphy C."/>
            <person name="Neiman D."/>
            <person name="Pearson M."/>
            <person name="Priest M."/>
            <person name="Roberts A."/>
            <person name="Saif S."/>
            <person name="Shea T."/>
            <person name="Shenoy N."/>
            <person name="Sisk P."/>
            <person name="Stolte C."/>
            <person name="Sykes S."/>
            <person name="Wortman J."/>
            <person name="Nusbaum C."/>
            <person name="Birren B."/>
        </authorList>
    </citation>
    <scope>NUCLEOTIDE SEQUENCE [LARGE SCALE GENOMIC DNA]</scope>
    <source>
        <strain evidence="7">Fo47</strain>
    </source>
</reference>
<dbReference type="EMBL" id="JH717929">
    <property type="protein sequence ID" value="EWZ28244.1"/>
    <property type="molecule type" value="Genomic_DNA"/>
</dbReference>
<dbReference type="GO" id="GO:0004497">
    <property type="term" value="F:monooxygenase activity"/>
    <property type="evidence" value="ECO:0007669"/>
    <property type="project" value="UniProtKB-KW"/>
</dbReference>
<dbReference type="InterPro" id="IPR017972">
    <property type="entry name" value="Cyt_P450_CS"/>
</dbReference>
<keyword evidence="2 5" id="KW-0349">Heme</keyword>
<evidence type="ECO:0000256" key="5">
    <source>
        <dbReference type="PIRSR" id="PIRSR602401-1"/>
    </source>
</evidence>